<feature type="compositionally biased region" description="Acidic residues" evidence="1">
    <location>
        <begin position="389"/>
        <end position="399"/>
    </location>
</feature>
<dbReference type="InterPro" id="IPR035925">
    <property type="entry name" value="BSD_dom_sf"/>
</dbReference>
<feature type="region of interest" description="Disordered" evidence="1">
    <location>
        <begin position="73"/>
        <end position="115"/>
    </location>
</feature>
<dbReference type="PROSITE" id="PS50858">
    <property type="entry name" value="BSD"/>
    <property type="match status" value="1"/>
</dbReference>
<sequence>MDDMYQYASAAVNSNTPNSTNQQQGTEESDIVLQAFSNFGWGQRFSSLLDTVKKQSEALVETTRRDFEEIAQVLREDGTNEDATTNRDMSTSTSSTTTAGTSSTTTEVPNNTSNDTMSFAALRDRISALDLNSLLPTQRLPENMDLSQLRSEVIQGTRHAEQYLQKFGSEVMDVVSKAITVLEPEEDTTANEGSSGEGSNPRIYATRKEALLAKMRVDPETYMQEPEDTKVHQTFMAGFSIQEYTDEIASLLKQHTDLDNMMHELVPVKVDYTTFWKRYFYRAWCIEQDEQKRQMIVKGVQEQDDEADFKWDSDDEEDDHGKTPVSKEDRQGDKNNSKQSTDSKGGSDTDFSNISEPVSTEPSLVSPPLKSQTDGDDWVKADAKKKTDNEDDDSDSDWE</sequence>
<feature type="compositionally biased region" description="Basic and acidic residues" evidence="1">
    <location>
        <begin position="319"/>
        <end position="336"/>
    </location>
</feature>
<name>A0A077WS99_9FUNG</name>
<gene>
    <name evidence="3" type="ORF">LRAMOSA02625</name>
</gene>
<dbReference type="PANTHER" id="PTHR16019">
    <property type="entry name" value="SYNAPSE-ASSOCIATED PROTEIN"/>
    <property type="match status" value="1"/>
</dbReference>
<feature type="region of interest" description="Disordered" evidence="1">
    <location>
        <begin position="300"/>
        <end position="399"/>
    </location>
</feature>
<dbReference type="AlphaFoldDB" id="A0A077WS99"/>
<feature type="region of interest" description="Disordered" evidence="1">
    <location>
        <begin position="1"/>
        <end position="27"/>
    </location>
</feature>
<dbReference type="OrthoDB" id="73788at2759"/>
<feature type="region of interest" description="Disordered" evidence="1">
    <location>
        <begin position="183"/>
        <end position="202"/>
    </location>
</feature>
<feature type="domain" description="BSD" evidence="2">
    <location>
        <begin position="235"/>
        <end position="287"/>
    </location>
</feature>
<protein>
    <recommendedName>
        <fullName evidence="2">BSD domain-containing protein</fullName>
    </recommendedName>
</protein>
<dbReference type="SMART" id="SM00751">
    <property type="entry name" value="BSD"/>
    <property type="match status" value="1"/>
</dbReference>
<proteinExistence type="predicted"/>
<evidence type="ECO:0000256" key="1">
    <source>
        <dbReference type="SAM" id="MobiDB-lite"/>
    </source>
</evidence>
<evidence type="ECO:0000259" key="2">
    <source>
        <dbReference type="PROSITE" id="PS50858"/>
    </source>
</evidence>
<feature type="compositionally biased region" description="Acidic residues" evidence="1">
    <location>
        <begin position="302"/>
        <end position="318"/>
    </location>
</feature>
<evidence type="ECO:0000313" key="3">
    <source>
        <dbReference type="EMBL" id="CDS09948.1"/>
    </source>
</evidence>
<dbReference type="EMBL" id="LK023335">
    <property type="protein sequence ID" value="CDS09948.1"/>
    <property type="molecule type" value="Genomic_DNA"/>
</dbReference>
<feature type="compositionally biased region" description="Polar residues" evidence="1">
    <location>
        <begin position="337"/>
        <end position="363"/>
    </location>
</feature>
<dbReference type="SUPFAM" id="SSF140383">
    <property type="entry name" value="BSD domain-like"/>
    <property type="match status" value="1"/>
</dbReference>
<feature type="compositionally biased region" description="Low complexity" evidence="1">
    <location>
        <begin position="13"/>
        <end position="24"/>
    </location>
</feature>
<accession>A0A077WS99</accession>
<organism evidence="3">
    <name type="scientific">Lichtheimia ramosa</name>
    <dbReference type="NCBI Taxonomy" id="688394"/>
    <lineage>
        <taxon>Eukaryota</taxon>
        <taxon>Fungi</taxon>
        <taxon>Fungi incertae sedis</taxon>
        <taxon>Mucoromycota</taxon>
        <taxon>Mucoromycotina</taxon>
        <taxon>Mucoromycetes</taxon>
        <taxon>Mucorales</taxon>
        <taxon>Lichtheimiaceae</taxon>
        <taxon>Lichtheimia</taxon>
    </lineage>
</organism>
<dbReference type="GO" id="GO:0005737">
    <property type="term" value="C:cytoplasm"/>
    <property type="evidence" value="ECO:0007669"/>
    <property type="project" value="TreeGrafter"/>
</dbReference>
<feature type="compositionally biased region" description="Basic and acidic residues" evidence="1">
    <location>
        <begin position="377"/>
        <end position="388"/>
    </location>
</feature>
<dbReference type="InterPro" id="IPR005607">
    <property type="entry name" value="BSD_dom"/>
</dbReference>
<dbReference type="PANTHER" id="PTHR16019:SF5">
    <property type="entry name" value="BSD DOMAIN-CONTAINING PROTEIN 1"/>
    <property type="match status" value="1"/>
</dbReference>
<dbReference type="Gene3D" id="1.10.3970.10">
    <property type="entry name" value="BSD domain"/>
    <property type="match status" value="1"/>
</dbReference>
<dbReference type="Pfam" id="PF03909">
    <property type="entry name" value="BSD"/>
    <property type="match status" value="1"/>
</dbReference>
<feature type="compositionally biased region" description="Low complexity" evidence="1">
    <location>
        <begin position="90"/>
        <end position="106"/>
    </location>
</feature>
<dbReference type="InterPro" id="IPR051494">
    <property type="entry name" value="BSD_domain-containing"/>
</dbReference>
<reference evidence="3" key="1">
    <citation type="journal article" date="2014" name="Genome Announc.">
        <title>De novo whole-genome sequence and genome annotation of Lichtheimia ramosa.</title>
        <authorList>
            <person name="Linde J."/>
            <person name="Schwartze V."/>
            <person name="Binder U."/>
            <person name="Lass-Florl C."/>
            <person name="Voigt K."/>
            <person name="Horn F."/>
        </authorList>
    </citation>
    <scope>NUCLEOTIDE SEQUENCE</scope>
    <source>
        <strain evidence="3">JMRC FSU:6197</strain>
    </source>
</reference>